<protein>
    <submittedName>
        <fullName evidence="2">Uncharacterized protein</fullName>
    </submittedName>
</protein>
<proteinExistence type="predicted"/>
<accession>A0ABQ9U1Q5</accession>
<keyword evidence="3" id="KW-1185">Reference proteome</keyword>
<sequence>PTEHFLAGTGRWDGTVPSPNRNNSKFTHIPGTTASGRCPLPTSARDAGMSSLRGGANAWRLSLERLKEIWALSLSH</sequence>
<evidence type="ECO:0000313" key="3">
    <source>
        <dbReference type="Proteomes" id="UP001266305"/>
    </source>
</evidence>
<feature type="non-terminal residue" evidence="2">
    <location>
        <position position="1"/>
    </location>
</feature>
<name>A0ABQ9U1Q5_SAGOE</name>
<reference evidence="2 3" key="1">
    <citation type="submission" date="2023-05" db="EMBL/GenBank/DDBJ databases">
        <title>B98-5 Cell Line De Novo Hybrid Assembly: An Optical Mapping Approach.</title>
        <authorList>
            <person name="Kananen K."/>
            <person name="Auerbach J.A."/>
            <person name="Kautto E."/>
            <person name="Blachly J.S."/>
        </authorList>
    </citation>
    <scope>NUCLEOTIDE SEQUENCE [LARGE SCALE GENOMIC DNA]</scope>
    <source>
        <strain evidence="2">B95-8</strain>
        <tissue evidence="2">Cell line</tissue>
    </source>
</reference>
<comment type="caution">
    <text evidence="2">The sequence shown here is derived from an EMBL/GenBank/DDBJ whole genome shotgun (WGS) entry which is preliminary data.</text>
</comment>
<gene>
    <name evidence="2" type="ORF">P7K49_030278</name>
</gene>
<dbReference type="Proteomes" id="UP001266305">
    <property type="component" value="Unassembled WGS sequence"/>
</dbReference>
<feature type="compositionally biased region" description="Polar residues" evidence="1">
    <location>
        <begin position="17"/>
        <end position="35"/>
    </location>
</feature>
<dbReference type="EMBL" id="JASSZA010000016">
    <property type="protein sequence ID" value="KAK2090994.1"/>
    <property type="molecule type" value="Genomic_DNA"/>
</dbReference>
<evidence type="ECO:0000256" key="1">
    <source>
        <dbReference type="SAM" id="MobiDB-lite"/>
    </source>
</evidence>
<evidence type="ECO:0000313" key="2">
    <source>
        <dbReference type="EMBL" id="KAK2090994.1"/>
    </source>
</evidence>
<organism evidence="2 3">
    <name type="scientific">Saguinus oedipus</name>
    <name type="common">Cotton-top tamarin</name>
    <name type="synonym">Oedipomidas oedipus</name>
    <dbReference type="NCBI Taxonomy" id="9490"/>
    <lineage>
        <taxon>Eukaryota</taxon>
        <taxon>Metazoa</taxon>
        <taxon>Chordata</taxon>
        <taxon>Craniata</taxon>
        <taxon>Vertebrata</taxon>
        <taxon>Euteleostomi</taxon>
        <taxon>Mammalia</taxon>
        <taxon>Eutheria</taxon>
        <taxon>Euarchontoglires</taxon>
        <taxon>Primates</taxon>
        <taxon>Haplorrhini</taxon>
        <taxon>Platyrrhini</taxon>
        <taxon>Cebidae</taxon>
        <taxon>Callitrichinae</taxon>
        <taxon>Saguinus</taxon>
    </lineage>
</organism>
<feature type="region of interest" description="Disordered" evidence="1">
    <location>
        <begin position="1"/>
        <end position="49"/>
    </location>
</feature>